<proteinExistence type="predicted"/>
<name>A0A9N8HNY5_9STRA</name>
<dbReference type="EMBL" id="CAICTM010001034">
    <property type="protein sequence ID" value="CAB9519672.1"/>
    <property type="molecule type" value="Genomic_DNA"/>
</dbReference>
<evidence type="ECO:0000313" key="1">
    <source>
        <dbReference type="EMBL" id="CAB9519672.1"/>
    </source>
</evidence>
<reference evidence="1" key="1">
    <citation type="submission" date="2020-06" db="EMBL/GenBank/DDBJ databases">
        <authorList>
            <consortium name="Plant Systems Biology data submission"/>
        </authorList>
    </citation>
    <scope>NUCLEOTIDE SEQUENCE</scope>
    <source>
        <strain evidence="1">D6</strain>
    </source>
</reference>
<comment type="caution">
    <text evidence="1">The sequence shown here is derived from an EMBL/GenBank/DDBJ whole genome shotgun (WGS) entry which is preliminary data.</text>
</comment>
<evidence type="ECO:0000313" key="2">
    <source>
        <dbReference type="Proteomes" id="UP001153069"/>
    </source>
</evidence>
<sequence length="152" mass="17056">MKLIAVLETNQIEVPRQDVREALAASPDTYLAAQQQVMKPQLIFGVQYVLDHIPKDELVVRMGWAASGHRMLGAPILGLFVLTSNQLLFVRQDPSTKQPVLQEYPLSGISKVSQSGWPLGLRKLHFTANGEEHTLERVHKDNASYIEQELSK</sequence>
<gene>
    <name evidence="1" type="ORF">SEMRO_1036_G234010.1</name>
</gene>
<dbReference type="AlphaFoldDB" id="A0A9N8HNY5"/>
<organism evidence="1 2">
    <name type="scientific">Seminavis robusta</name>
    <dbReference type="NCBI Taxonomy" id="568900"/>
    <lineage>
        <taxon>Eukaryota</taxon>
        <taxon>Sar</taxon>
        <taxon>Stramenopiles</taxon>
        <taxon>Ochrophyta</taxon>
        <taxon>Bacillariophyta</taxon>
        <taxon>Bacillariophyceae</taxon>
        <taxon>Bacillariophycidae</taxon>
        <taxon>Naviculales</taxon>
        <taxon>Naviculaceae</taxon>
        <taxon>Seminavis</taxon>
    </lineage>
</organism>
<protein>
    <submittedName>
        <fullName evidence="1">Uncharacterized protein</fullName>
    </submittedName>
</protein>
<keyword evidence="2" id="KW-1185">Reference proteome</keyword>
<accession>A0A9N8HNY5</accession>
<dbReference type="Proteomes" id="UP001153069">
    <property type="component" value="Unassembled WGS sequence"/>
</dbReference>